<evidence type="ECO:0000313" key="6">
    <source>
        <dbReference type="EMBL" id="MCG9965562.1"/>
    </source>
</evidence>
<dbReference type="RefSeq" id="WP_240132060.1">
    <property type="nucleotide sequence ID" value="NZ_JACSDI010000016.1"/>
</dbReference>
<dbReference type="SUPFAM" id="SSF53850">
    <property type="entry name" value="Periplasmic binding protein-like II"/>
    <property type="match status" value="1"/>
</dbReference>
<dbReference type="EMBL" id="JACSDI010000016">
    <property type="protein sequence ID" value="MCG9965562.1"/>
    <property type="molecule type" value="Genomic_DNA"/>
</dbReference>
<dbReference type="Proteomes" id="UP000829384">
    <property type="component" value="Unassembled WGS sequence"/>
</dbReference>
<dbReference type="PANTHER" id="PTHR30419">
    <property type="entry name" value="HTH-TYPE TRANSCRIPTIONAL REGULATOR YBHD"/>
    <property type="match status" value="1"/>
</dbReference>
<accession>A0ABS9QYY7</accession>
<evidence type="ECO:0000256" key="2">
    <source>
        <dbReference type="ARBA" id="ARBA00023015"/>
    </source>
</evidence>
<keyword evidence="2" id="KW-0805">Transcription regulation</keyword>
<dbReference type="Pfam" id="PF00126">
    <property type="entry name" value="HTH_1"/>
    <property type="match status" value="1"/>
</dbReference>
<dbReference type="InterPro" id="IPR005119">
    <property type="entry name" value="LysR_subst-bd"/>
</dbReference>
<organism evidence="6 7">
    <name type="scientific">Shewanella cutis</name>
    <dbReference type="NCBI Taxonomy" id="2766780"/>
    <lineage>
        <taxon>Bacteria</taxon>
        <taxon>Pseudomonadati</taxon>
        <taxon>Pseudomonadota</taxon>
        <taxon>Gammaproteobacteria</taxon>
        <taxon>Alteromonadales</taxon>
        <taxon>Shewanellaceae</taxon>
        <taxon>Shewanella</taxon>
    </lineage>
</organism>
<proteinExistence type="inferred from homology"/>
<dbReference type="Gene3D" id="1.10.10.10">
    <property type="entry name" value="Winged helix-like DNA-binding domain superfamily/Winged helix DNA-binding domain"/>
    <property type="match status" value="1"/>
</dbReference>
<evidence type="ECO:0000256" key="3">
    <source>
        <dbReference type="ARBA" id="ARBA00023125"/>
    </source>
</evidence>
<evidence type="ECO:0000256" key="1">
    <source>
        <dbReference type="ARBA" id="ARBA00009437"/>
    </source>
</evidence>
<dbReference type="Gene3D" id="3.40.190.290">
    <property type="match status" value="1"/>
</dbReference>
<dbReference type="InterPro" id="IPR050950">
    <property type="entry name" value="HTH-type_LysR_regulators"/>
</dbReference>
<keyword evidence="7" id="KW-1185">Reference proteome</keyword>
<protein>
    <submittedName>
        <fullName evidence="6">LysR family transcriptional regulator</fullName>
    </submittedName>
</protein>
<dbReference type="PANTHER" id="PTHR30419:SF8">
    <property type="entry name" value="NITROGEN ASSIMILATION TRANSCRIPTIONAL ACTIVATOR-RELATED"/>
    <property type="match status" value="1"/>
</dbReference>
<comment type="similarity">
    <text evidence="1">Belongs to the LysR transcriptional regulatory family.</text>
</comment>
<gene>
    <name evidence="6" type="ORF">H9J30_16775</name>
</gene>
<keyword evidence="3" id="KW-0238">DNA-binding</keyword>
<dbReference type="PROSITE" id="PS50931">
    <property type="entry name" value="HTH_LYSR"/>
    <property type="match status" value="1"/>
</dbReference>
<reference evidence="6 7" key="1">
    <citation type="submission" date="2020-08" db="EMBL/GenBank/DDBJ databases">
        <title>Whole genome sequence of Shewanella sp strain PS-2.</title>
        <authorList>
            <person name="Das S.K."/>
        </authorList>
    </citation>
    <scope>NUCLEOTIDE SEQUENCE [LARGE SCALE GENOMIC DNA]</scope>
    <source>
        <strain evidence="6 7">PS-2</strain>
    </source>
</reference>
<evidence type="ECO:0000313" key="7">
    <source>
        <dbReference type="Proteomes" id="UP000829384"/>
    </source>
</evidence>
<evidence type="ECO:0000259" key="5">
    <source>
        <dbReference type="PROSITE" id="PS50931"/>
    </source>
</evidence>
<dbReference type="InterPro" id="IPR036390">
    <property type="entry name" value="WH_DNA-bd_sf"/>
</dbReference>
<dbReference type="InterPro" id="IPR000847">
    <property type="entry name" value="LysR_HTH_N"/>
</dbReference>
<dbReference type="InterPro" id="IPR036388">
    <property type="entry name" value="WH-like_DNA-bd_sf"/>
</dbReference>
<sequence length="320" mass="35756">MDPNTLERHLTSRLKFKYLKLLVTVGEQQNIFRAAQILNMAQPAATKIIRDIEIALNLSLFERSSRGVVPTLYGEILIKHAKLVLSQVRHASEELSTIQGGLSGRVTVGTLLAASATLLPHAIIRLKKERPNVSVIVVEGTLDKLVAALKLDDLDLIVGRIPEVQEEEGLSNEVLFYEPISLVTRTHHPLQQRQNLTLADLLDQEWILPPRETLLRQEIDAIFHKQGLNIPANATESVSILANRTLLKETDMISTLPNEVIRTYEEIGLLKRLNVDLGDEPGPIGITVRADRALPPVSEYLLHALRDEAAIIRQRNKIQP</sequence>
<name>A0ABS9QYY7_9GAMM</name>
<comment type="caution">
    <text evidence="6">The sequence shown here is derived from an EMBL/GenBank/DDBJ whole genome shotgun (WGS) entry which is preliminary data.</text>
</comment>
<dbReference type="Pfam" id="PF03466">
    <property type="entry name" value="LysR_substrate"/>
    <property type="match status" value="1"/>
</dbReference>
<evidence type="ECO:0000256" key="4">
    <source>
        <dbReference type="ARBA" id="ARBA00023163"/>
    </source>
</evidence>
<keyword evidence="4" id="KW-0804">Transcription</keyword>
<dbReference type="SUPFAM" id="SSF46785">
    <property type="entry name" value="Winged helix' DNA-binding domain"/>
    <property type="match status" value="1"/>
</dbReference>
<feature type="domain" description="HTH lysR-type" evidence="5">
    <location>
        <begin position="14"/>
        <end position="71"/>
    </location>
</feature>